<dbReference type="InterPro" id="IPR026590">
    <property type="entry name" value="Ssirtuin_cat_dom"/>
</dbReference>
<gene>
    <name evidence="6" type="ORF">HGA05_13610</name>
</gene>
<feature type="binding site" evidence="4">
    <location>
        <position position="144"/>
    </location>
    <ligand>
        <name>Zn(2+)</name>
        <dbReference type="ChEBI" id="CHEBI:29105"/>
    </ligand>
</feature>
<dbReference type="PROSITE" id="PS50305">
    <property type="entry name" value="SIRTUIN"/>
    <property type="match status" value="1"/>
</dbReference>
<organism evidence="6 7">
    <name type="scientific">Gordonia polyisoprenivorans</name>
    <dbReference type="NCBI Taxonomy" id="84595"/>
    <lineage>
        <taxon>Bacteria</taxon>
        <taxon>Bacillati</taxon>
        <taxon>Actinomycetota</taxon>
        <taxon>Actinomycetes</taxon>
        <taxon>Mycobacteriales</taxon>
        <taxon>Gordoniaceae</taxon>
        <taxon>Gordonia</taxon>
    </lineage>
</organism>
<dbReference type="InterPro" id="IPR003000">
    <property type="entry name" value="Sirtuin"/>
</dbReference>
<dbReference type="PANTHER" id="PTHR11085">
    <property type="entry name" value="NAD-DEPENDENT PROTEIN DEACYLASE SIRTUIN-5, MITOCHONDRIAL-RELATED"/>
    <property type="match status" value="1"/>
</dbReference>
<dbReference type="InterPro" id="IPR026591">
    <property type="entry name" value="Sirtuin_cat_small_dom_sf"/>
</dbReference>
<dbReference type="GO" id="GO:0070403">
    <property type="term" value="F:NAD+ binding"/>
    <property type="evidence" value="ECO:0007669"/>
    <property type="project" value="InterPro"/>
</dbReference>
<keyword evidence="2" id="KW-0808">Transferase</keyword>
<evidence type="ECO:0000259" key="5">
    <source>
        <dbReference type="PROSITE" id="PS50305"/>
    </source>
</evidence>
<comment type="caution">
    <text evidence="6">The sequence shown here is derived from an EMBL/GenBank/DDBJ whole genome shotgun (WGS) entry which is preliminary data.</text>
</comment>
<evidence type="ECO:0000256" key="3">
    <source>
        <dbReference type="ARBA" id="ARBA00023027"/>
    </source>
</evidence>
<keyword evidence="4" id="KW-0862">Zinc</keyword>
<sequence>MRTRLQIGWTPAEPTPLEERLDVALDRLSALLDGARITALTGAGLSTDSGIPDYRSPGAPARTPMTVQMFLSSPEFRRHYWARNHLGWRHMDAATPNAGHHALAELGRQGRLTGVITQNVDMLHTKARTRRVVELHGCYGRVRCLDCDATLSRHRLAEMLEDLNPDFAARVSGRGAIEVAPDADVALDDTADFVVAPCPRCGGILKPDIVYFGENASKELVAQSFAMIDESDALLVAGSSLTVMSGLRFARYAHRTSKTLVVVNRGATRADHIADLKIDHFCGVVLPALAQWGRADRGRADRLTEPSDGHQVVGVDHRAPQLFR</sequence>
<evidence type="ECO:0000256" key="1">
    <source>
        <dbReference type="ARBA" id="ARBA00012928"/>
    </source>
</evidence>
<dbReference type="SUPFAM" id="SSF52467">
    <property type="entry name" value="DHS-like NAD/FAD-binding domain"/>
    <property type="match status" value="1"/>
</dbReference>
<dbReference type="EMBL" id="JAAXPC010000007">
    <property type="protein sequence ID" value="NKY02609.1"/>
    <property type="molecule type" value="Genomic_DNA"/>
</dbReference>
<feature type="binding site" evidence="4">
    <location>
        <position position="198"/>
    </location>
    <ligand>
        <name>Zn(2+)</name>
        <dbReference type="ChEBI" id="CHEBI:29105"/>
    </ligand>
</feature>
<keyword evidence="3" id="KW-0520">NAD</keyword>
<accession>A0A846WMN6</accession>
<evidence type="ECO:0000313" key="6">
    <source>
        <dbReference type="EMBL" id="NKY02609.1"/>
    </source>
</evidence>
<protein>
    <recommendedName>
        <fullName evidence="1">protein acetyllysine N-acetyltransferase</fullName>
        <ecNumber evidence="1">2.3.1.286</ecNumber>
    </recommendedName>
</protein>
<dbReference type="AlphaFoldDB" id="A0A846WMN6"/>
<feature type="domain" description="Deacetylase sirtuin-type" evidence="5">
    <location>
        <begin position="14"/>
        <end position="301"/>
    </location>
</feature>
<feature type="binding site" evidence="4">
    <location>
        <position position="147"/>
    </location>
    <ligand>
        <name>Zn(2+)</name>
        <dbReference type="ChEBI" id="CHEBI:29105"/>
    </ligand>
</feature>
<dbReference type="InterPro" id="IPR029035">
    <property type="entry name" value="DHS-like_NAD/FAD-binding_dom"/>
</dbReference>
<dbReference type="Gene3D" id="3.30.1600.10">
    <property type="entry name" value="SIR2/SIRT2 'Small Domain"/>
    <property type="match status" value="1"/>
</dbReference>
<dbReference type="GO" id="GO:0046872">
    <property type="term" value="F:metal ion binding"/>
    <property type="evidence" value="ECO:0007669"/>
    <property type="project" value="UniProtKB-KW"/>
</dbReference>
<reference evidence="6 7" key="1">
    <citation type="submission" date="2020-04" db="EMBL/GenBank/DDBJ databases">
        <title>MicrobeNet Type strains.</title>
        <authorList>
            <person name="Nicholson A.C."/>
        </authorList>
    </citation>
    <scope>NUCLEOTIDE SEQUENCE [LARGE SCALE GENOMIC DNA]</scope>
    <source>
        <strain evidence="6 7">ATCC BAA-14</strain>
    </source>
</reference>
<dbReference type="Gene3D" id="3.40.50.1220">
    <property type="entry name" value="TPP-binding domain"/>
    <property type="match status" value="1"/>
</dbReference>
<feature type="binding site" evidence="4">
    <location>
        <position position="201"/>
    </location>
    <ligand>
        <name>Zn(2+)</name>
        <dbReference type="ChEBI" id="CHEBI:29105"/>
    </ligand>
</feature>
<dbReference type="InterPro" id="IPR050134">
    <property type="entry name" value="NAD-dep_sirtuin_deacylases"/>
</dbReference>
<dbReference type="Proteomes" id="UP000563898">
    <property type="component" value="Unassembled WGS sequence"/>
</dbReference>
<dbReference type="GO" id="GO:0017136">
    <property type="term" value="F:histone deacetylase activity, NAD-dependent"/>
    <property type="evidence" value="ECO:0007669"/>
    <property type="project" value="TreeGrafter"/>
</dbReference>
<evidence type="ECO:0000256" key="4">
    <source>
        <dbReference type="PROSITE-ProRule" id="PRU00236"/>
    </source>
</evidence>
<evidence type="ECO:0000313" key="7">
    <source>
        <dbReference type="Proteomes" id="UP000563898"/>
    </source>
</evidence>
<dbReference type="Pfam" id="PF02146">
    <property type="entry name" value="SIR2"/>
    <property type="match status" value="1"/>
</dbReference>
<proteinExistence type="predicted"/>
<feature type="active site" description="Proton acceptor" evidence="4">
    <location>
        <position position="136"/>
    </location>
</feature>
<dbReference type="EC" id="2.3.1.286" evidence="1"/>
<name>A0A846WMN6_9ACTN</name>
<dbReference type="PANTHER" id="PTHR11085:SF10">
    <property type="entry name" value="NAD-DEPENDENT PROTEIN DEACYLASE SIRTUIN-5, MITOCHONDRIAL-RELATED"/>
    <property type="match status" value="1"/>
</dbReference>
<keyword evidence="4" id="KW-0479">Metal-binding</keyword>
<dbReference type="RefSeq" id="WP_006371278.1">
    <property type="nucleotide sequence ID" value="NZ_JAAXPC010000007.1"/>
</dbReference>
<evidence type="ECO:0000256" key="2">
    <source>
        <dbReference type="ARBA" id="ARBA00022679"/>
    </source>
</evidence>